<dbReference type="EMBL" id="NFEZ01000004">
    <property type="protein sequence ID" value="PLT44011.1"/>
    <property type="molecule type" value="Genomic_DNA"/>
</dbReference>
<gene>
    <name evidence="1" type="ORF">B8V81_2442</name>
</gene>
<accession>A0A2N5N0Z7</accession>
<proteinExistence type="predicted"/>
<protein>
    <submittedName>
        <fullName evidence="1">Uncharacterized protein</fullName>
    </submittedName>
</protein>
<comment type="caution">
    <text evidence="1">The sequence shown here is derived from an EMBL/GenBank/DDBJ whole genome shotgun (WGS) entry which is preliminary data.</text>
</comment>
<organism evidence="1 2">
    <name type="scientific">Paenibacillus pasadenensis</name>
    <dbReference type="NCBI Taxonomy" id="217090"/>
    <lineage>
        <taxon>Bacteria</taxon>
        <taxon>Bacillati</taxon>
        <taxon>Bacillota</taxon>
        <taxon>Bacilli</taxon>
        <taxon>Bacillales</taxon>
        <taxon>Paenibacillaceae</taxon>
        <taxon>Paenibacillus</taxon>
    </lineage>
</organism>
<dbReference type="Proteomes" id="UP000234789">
    <property type="component" value="Unassembled WGS sequence"/>
</dbReference>
<keyword evidence="2" id="KW-1185">Reference proteome</keyword>
<reference evidence="1 2" key="1">
    <citation type="submission" date="2017-05" db="EMBL/GenBank/DDBJ databases">
        <title>Functional genome analysis of Paenibacillus pasadenensis strain R16: insights on endophytic life style and antifungal activity.</title>
        <authorList>
            <person name="Passera A."/>
            <person name="Marcolungo L."/>
            <person name="Casati P."/>
            <person name="Brasca M."/>
            <person name="Quaglino F."/>
            <person name="Delledonne M."/>
        </authorList>
    </citation>
    <scope>NUCLEOTIDE SEQUENCE [LARGE SCALE GENOMIC DNA]</scope>
    <source>
        <strain evidence="1 2">R16</strain>
    </source>
</reference>
<dbReference type="AlphaFoldDB" id="A0A2N5N0Z7"/>
<evidence type="ECO:0000313" key="1">
    <source>
        <dbReference type="EMBL" id="PLT44011.1"/>
    </source>
</evidence>
<sequence length="38" mass="4348">MYWNGAIGGDCRAEELEGRTSREKCGRLERKASQRVAY</sequence>
<evidence type="ECO:0000313" key="2">
    <source>
        <dbReference type="Proteomes" id="UP000234789"/>
    </source>
</evidence>
<name>A0A2N5N0Z7_9BACL</name>